<sequence length="161" mass="18622">MQFSQHSRIWIYQSQRALTSQEVHEISTILQNFVGQWQAHGNDLEAGFEIRYDRFIILIIDESVAGATGCSIDKSVKVLHAIDQQYNLNLFDRFNLAYRDHDLIIDCTRSEFEAKIIEALINENTIVFNNMVQTLAELNTSWEIPYAKSWHARVFGELAKA</sequence>
<name>A0A7K1YEI0_9SPHI</name>
<organism evidence="1 2">
    <name type="scientific">Hufsiella arboris</name>
    <dbReference type="NCBI Taxonomy" id="2695275"/>
    <lineage>
        <taxon>Bacteria</taxon>
        <taxon>Pseudomonadati</taxon>
        <taxon>Bacteroidota</taxon>
        <taxon>Sphingobacteriia</taxon>
        <taxon>Sphingobacteriales</taxon>
        <taxon>Sphingobacteriaceae</taxon>
        <taxon>Hufsiella</taxon>
    </lineage>
</organism>
<dbReference type="EMBL" id="WVHT01000012">
    <property type="protein sequence ID" value="MXV53013.1"/>
    <property type="molecule type" value="Genomic_DNA"/>
</dbReference>
<keyword evidence="2" id="KW-1185">Reference proteome</keyword>
<protein>
    <submittedName>
        <fullName evidence="1">ABC transporter ATPase</fullName>
    </submittedName>
</protein>
<dbReference type="AlphaFoldDB" id="A0A7K1YEI0"/>
<proteinExistence type="predicted"/>
<reference evidence="1 2" key="1">
    <citation type="submission" date="2019-11" db="EMBL/GenBank/DDBJ databases">
        <title>Pedobacter sp. HMF7647 Genome sequencing and assembly.</title>
        <authorList>
            <person name="Kang H."/>
            <person name="Kim H."/>
            <person name="Joh K."/>
        </authorList>
    </citation>
    <scope>NUCLEOTIDE SEQUENCE [LARGE SCALE GENOMIC DNA]</scope>
    <source>
        <strain evidence="1 2">HMF7647</strain>
    </source>
</reference>
<evidence type="ECO:0000313" key="1">
    <source>
        <dbReference type="EMBL" id="MXV53013.1"/>
    </source>
</evidence>
<accession>A0A7K1YEI0</accession>
<dbReference type="RefSeq" id="WP_160846193.1">
    <property type="nucleotide sequence ID" value="NZ_WVHT01000012.1"/>
</dbReference>
<comment type="caution">
    <text evidence="1">The sequence shown here is derived from an EMBL/GenBank/DDBJ whole genome shotgun (WGS) entry which is preliminary data.</text>
</comment>
<dbReference type="Proteomes" id="UP000466586">
    <property type="component" value="Unassembled WGS sequence"/>
</dbReference>
<evidence type="ECO:0000313" key="2">
    <source>
        <dbReference type="Proteomes" id="UP000466586"/>
    </source>
</evidence>
<gene>
    <name evidence="1" type="ORF">GS399_18745</name>
</gene>